<reference evidence="1" key="1">
    <citation type="submission" date="2019-08" db="EMBL/GenBank/DDBJ databases">
        <authorList>
            <person name="Kucharzyk K."/>
            <person name="Murdoch R.W."/>
            <person name="Higgins S."/>
            <person name="Loffler F."/>
        </authorList>
    </citation>
    <scope>NUCLEOTIDE SEQUENCE</scope>
</reference>
<organism evidence="1">
    <name type="scientific">bioreactor metagenome</name>
    <dbReference type="NCBI Taxonomy" id="1076179"/>
    <lineage>
        <taxon>unclassified sequences</taxon>
        <taxon>metagenomes</taxon>
        <taxon>ecological metagenomes</taxon>
    </lineage>
</organism>
<dbReference type="AlphaFoldDB" id="A0A645GDN3"/>
<accession>A0A645GDN3</accession>
<proteinExistence type="predicted"/>
<gene>
    <name evidence="1" type="ORF">SDC9_169507</name>
</gene>
<protein>
    <submittedName>
        <fullName evidence="1">Uncharacterized protein</fullName>
    </submittedName>
</protein>
<name>A0A645GDN3_9ZZZZ</name>
<sequence>MGQLDPFRAERQIDPAADDQDECYVPDVLIDDPDYSLERFGE</sequence>
<dbReference type="EMBL" id="VSSQ01070287">
    <property type="protein sequence ID" value="MPN22124.1"/>
    <property type="molecule type" value="Genomic_DNA"/>
</dbReference>
<comment type="caution">
    <text evidence="1">The sequence shown here is derived from an EMBL/GenBank/DDBJ whole genome shotgun (WGS) entry which is preliminary data.</text>
</comment>
<evidence type="ECO:0000313" key="1">
    <source>
        <dbReference type="EMBL" id="MPN22124.1"/>
    </source>
</evidence>